<accession>A0A2S2NDD5</accession>
<gene>
    <name evidence="2" type="ORF">g.89804</name>
</gene>
<organism evidence="2">
    <name type="scientific">Schizaphis graminum</name>
    <name type="common">Green bug aphid</name>
    <dbReference type="NCBI Taxonomy" id="13262"/>
    <lineage>
        <taxon>Eukaryota</taxon>
        <taxon>Metazoa</taxon>
        <taxon>Ecdysozoa</taxon>
        <taxon>Arthropoda</taxon>
        <taxon>Hexapoda</taxon>
        <taxon>Insecta</taxon>
        <taxon>Pterygota</taxon>
        <taxon>Neoptera</taxon>
        <taxon>Paraneoptera</taxon>
        <taxon>Hemiptera</taxon>
        <taxon>Sternorrhyncha</taxon>
        <taxon>Aphidomorpha</taxon>
        <taxon>Aphidoidea</taxon>
        <taxon>Aphididae</taxon>
        <taxon>Aphidini</taxon>
        <taxon>Schizaphis</taxon>
    </lineage>
</organism>
<proteinExistence type="predicted"/>
<feature type="compositionally biased region" description="Low complexity" evidence="1">
    <location>
        <begin position="1005"/>
        <end position="1024"/>
    </location>
</feature>
<feature type="compositionally biased region" description="Low complexity" evidence="1">
    <location>
        <begin position="289"/>
        <end position="306"/>
    </location>
</feature>
<feature type="compositionally biased region" description="Basic and acidic residues" evidence="1">
    <location>
        <begin position="1247"/>
        <end position="1261"/>
    </location>
</feature>
<feature type="compositionally biased region" description="Polar residues" evidence="1">
    <location>
        <begin position="878"/>
        <end position="892"/>
    </location>
</feature>
<feature type="compositionally biased region" description="Basic residues" evidence="1">
    <location>
        <begin position="1026"/>
        <end position="1037"/>
    </location>
</feature>
<feature type="region of interest" description="Disordered" evidence="1">
    <location>
        <begin position="878"/>
        <end position="908"/>
    </location>
</feature>
<feature type="compositionally biased region" description="Polar residues" evidence="1">
    <location>
        <begin position="1087"/>
        <end position="1106"/>
    </location>
</feature>
<feature type="region of interest" description="Disordered" evidence="1">
    <location>
        <begin position="966"/>
        <end position="1039"/>
    </location>
</feature>
<feature type="compositionally biased region" description="Low complexity" evidence="1">
    <location>
        <begin position="1130"/>
        <end position="1143"/>
    </location>
</feature>
<feature type="region of interest" description="Disordered" evidence="1">
    <location>
        <begin position="1122"/>
        <end position="1143"/>
    </location>
</feature>
<reference evidence="2" key="1">
    <citation type="submission" date="2018-04" db="EMBL/GenBank/DDBJ databases">
        <title>Transcriptome of Schizaphis graminum biotype I.</title>
        <authorList>
            <person name="Scully E.D."/>
            <person name="Geib S.M."/>
            <person name="Palmer N.A."/>
            <person name="Koch K."/>
            <person name="Bradshaw J."/>
            <person name="Heng-Moss T."/>
            <person name="Sarath G."/>
        </authorList>
    </citation>
    <scope>NUCLEOTIDE SEQUENCE</scope>
</reference>
<sequence length="1261" mass="141684">MFYHRSNTLNLFSMGNFVSNRNAHTFQNNEGINTQSLEKDIVVNNSNLPLENKQKLTCARSSPKLRVLKSNLNGVNHDKLEKNKFSKEKKSTNNLKGELSFAEKSKLLSTDIFKKELVVVIDDCFDDVIREMVNSTAQHPKTRNPTNSTVATNSNTTSNNSVASTRDSAVGKEHITDDTIMITTTKSTLSTITPVIEVLDKKTKEHITDDTIMITTTKSTLSTITPVIEVLDKKTKDISLNGQQHIAADEHDKQTNCDKIHYDSSGLSLRTRTISSTAIPTLLHHTTVSGSNSAQSNCSTSSVTTPTPRPRGRPPRRKNLKRIADRKAQQQAASKQSEEIEVCDLTTSVTEVESAAIGLERLQQQQKSLNDCNTIEIFDDDEENSEKIVTYIKAVTDNTNSVLSPEVDKDDDCIIVEIPFKKKSNNRKRKQSDIGETIAEKRLFISDDSKDLLVEKNIIEKSSLPDKSDSDLVKYGFLAGYNIFEPYRQYTDLKSSPSNCHSILYGRTYWPTSWEYSAASLTGHVQKKTSKEALRKIRLISGGTTSKSNNSLVSTSLKTNSTLKKYQTSILQRRGSACKSTAIAPVEVSGGTRHPSTSTIIVKRQKGRPPGRKNKILQAVIKSNSPRKSPRQHASTLAAILSSKAGNHDKIGNQQPDKLEADVEIDKNSLDMDVPCLLKMSVPNYEHMSGFRHHRHRRQLDNKRIIKRRRRRRSTTPPPPKLCAQQPAPQRISLNTAIDQERVKLRTKHVDVVRRRARDERLRASFVCQQLHKVQEIAEQNRRKIAQEVIQTNDENKEDYQFPNNAIILPFESDQDQIWSQITDSNREPDNMCLQIMYEQTADKRFLYTNLSDETLQMYYQQRELALSERLTSNGCGETLSSDIGTDMISTSNKRKKKRPNMTGWPKEKRRKIIATTSSINTAVDDLNDDSDAERDDIAKRRRAAAAEQQRLRRQRIKLEQQQLLKEKSKVKVRATSPKRRGRRPGRPRRPGPIKKNKTALYRRNNSVSSNGTTASSNTSSTTTIKVKKVRKPRKQRTLAQNKTAATVSVTTDTPNTVVKRRCGRPVGSIGRKQRLKLEMLQQNCQNQTSSSEQQKENVQQQSSTGKLKCVISTRNNRMKLLSTSGRNPSAASSQKKTMTASKTKKSAAAYNLTSSCLTSLPSSQVTVVGKITRTTTKRRRLQQHQQTATATVTWDVGRPKRYHSTNHSRNASSVVVEEDCCFVGSQPFEQHCPGGGGGLSHNTVLENHDHQKENTVHGGL</sequence>
<dbReference type="EMBL" id="GGMR01002530">
    <property type="protein sequence ID" value="MBY15149.1"/>
    <property type="molecule type" value="Transcribed_RNA"/>
</dbReference>
<name>A0A2S2NDD5_SCHGA</name>
<protein>
    <submittedName>
        <fullName evidence="2">Uncharacterized protein</fullName>
    </submittedName>
</protein>
<evidence type="ECO:0000313" key="2">
    <source>
        <dbReference type="EMBL" id="MBY15149.1"/>
    </source>
</evidence>
<evidence type="ECO:0000256" key="1">
    <source>
        <dbReference type="SAM" id="MobiDB-lite"/>
    </source>
</evidence>
<dbReference type="AlphaFoldDB" id="A0A2S2NDD5"/>
<feature type="region of interest" description="Disordered" evidence="1">
    <location>
        <begin position="136"/>
        <end position="168"/>
    </location>
</feature>
<feature type="compositionally biased region" description="Basic residues" evidence="1">
    <location>
        <begin position="971"/>
        <end position="998"/>
    </location>
</feature>
<feature type="compositionally biased region" description="Polar residues" evidence="1">
    <location>
        <begin position="136"/>
        <end position="145"/>
    </location>
</feature>
<feature type="region of interest" description="Disordered" evidence="1">
    <location>
        <begin position="287"/>
        <end position="318"/>
    </location>
</feature>
<feature type="region of interest" description="Disordered" evidence="1">
    <location>
        <begin position="706"/>
        <end position="726"/>
    </location>
</feature>
<feature type="compositionally biased region" description="Low complexity" evidence="1">
    <location>
        <begin position="146"/>
        <end position="165"/>
    </location>
</feature>
<feature type="region of interest" description="Disordered" evidence="1">
    <location>
        <begin position="1087"/>
        <end position="1107"/>
    </location>
</feature>
<feature type="region of interest" description="Disordered" evidence="1">
    <location>
        <begin position="1240"/>
        <end position="1261"/>
    </location>
</feature>